<evidence type="ECO:0000313" key="10">
    <source>
        <dbReference type="Proteomes" id="UP000244817"/>
    </source>
</evidence>
<dbReference type="PIRSF" id="PIRSF000027">
    <property type="entry name" value="Cytc_c_prime"/>
    <property type="match status" value="1"/>
</dbReference>
<evidence type="ECO:0000256" key="7">
    <source>
        <dbReference type="PIRSR" id="PIRSR000027-2"/>
    </source>
</evidence>
<evidence type="ECO:0000256" key="1">
    <source>
        <dbReference type="ARBA" id="ARBA00022448"/>
    </source>
</evidence>
<feature type="binding site" description="axial binding residue" evidence="6">
    <location>
        <position position="147"/>
    </location>
    <ligand>
        <name>heme c</name>
        <dbReference type="ChEBI" id="CHEBI:61717"/>
    </ligand>
    <ligandPart>
        <name>Fe</name>
        <dbReference type="ChEBI" id="CHEBI:18248"/>
    </ligandPart>
</feature>
<accession>A0A2T7FUV0</accession>
<dbReference type="Gene3D" id="1.20.120.10">
    <property type="entry name" value="Cytochrome c/b562"/>
    <property type="match status" value="1"/>
</dbReference>
<evidence type="ECO:0000256" key="6">
    <source>
        <dbReference type="PIRSR" id="PIRSR000027-1"/>
    </source>
</evidence>
<keyword evidence="2 7" id="KW-0349">Heme</keyword>
<dbReference type="GO" id="GO:0005506">
    <property type="term" value="F:iron ion binding"/>
    <property type="evidence" value="ECO:0007669"/>
    <property type="project" value="InterPro"/>
</dbReference>
<dbReference type="AlphaFoldDB" id="A0A2T7FUV0"/>
<dbReference type="GO" id="GO:0042597">
    <property type="term" value="C:periplasmic space"/>
    <property type="evidence" value="ECO:0007669"/>
    <property type="project" value="InterPro"/>
</dbReference>
<comment type="caution">
    <text evidence="9">The sequence shown here is derived from an EMBL/GenBank/DDBJ whole genome shotgun (WGS) entry which is preliminary data.</text>
</comment>
<dbReference type="InterPro" id="IPR002321">
    <property type="entry name" value="Cyt_c_II"/>
</dbReference>
<dbReference type="SUPFAM" id="SSF47175">
    <property type="entry name" value="Cytochromes"/>
    <property type="match status" value="1"/>
</dbReference>
<keyword evidence="10" id="KW-1185">Reference proteome</keyword>
<keyword evidence="4" id="KW-0249">Electron transport</keyword>
<evidence type="ECO:0000256" key="3">
    <source>
        <dbReference type="ARBA" id="ARBA00022723"/>
    </source>
</evidence>
<evidence type="ECO:0000256" key="8">
    <source>
        <dbReference type="SAM" id="SignalP"/>
    </source>
</evidence>
<keyword evidence="1" id="KW-0813">Transport</keyword>
<dbReference type="EMBL" id="QCYG01000007">
    <property type="protein sequence ID" value="PVA05946.1"/>
    <property type="molecule type" value="Genomic_DNA"/>
</dbReference>
<evidence type="ECO:0000256" key="4">
    <source>
        <dbReference type="ARBA" id="ARBA00022982"/>
    </source>
</evidence>
<feature type="binding site" description="covalent" evidence="7">
    <location>
        <position position="146"/>
    </location>
    <ligand>
        <name>heme c</name>
        <dbReference type="ChEBI" id="CHEBI:61717"/>
    </ligand>
</feature>
<keyword evidence="3 6" id="KW-0479">Metal-binding</keyword>
<comment type="PTM">
    <text evidence="7">Binds 1 heme group per subunit.</text>
</comment>
<dbReference type="RefSeq" id="WP_108641314.1">
    <property type="nucleotide sequence ID" value="NZ_QCYG01000007.1"/>
</dbReference>
<dbReference type="Proteomes" id="UP000244817">
    <property type="component" value="Unassembled WGS sequence"/>
</dbReference>
<proteinExistence type="predicted"/>
<dbReference type="GO" id="GO:0020037">
    <property type="term" value="F:heme binding"/>
    <property type="evidence" value="ECO:0007669"/>
    <property type="project" value="InterPro"/>
</dbReference>
<feature type="chain" id="PRO_5015562184" evidence="8">
    <location>
        <begin position="22"/>
        <end position="155"/>
    </location>
</feature>
<evidence type="ECO:0000256" key="2">
    <source>
        <dbReference type="ARBA" id="ARBA00022617"/>
    </source>
</evidence>
<feature type="binding site" description="covalent" evidence="7">
    <location>
        <position position="143"/>
    </location>
    <ligand>
        <name>heme c</name>
        <dbReference type="ChEBI" id="CHEBI:61717"/>
    </ligand>
</feature>
<dbReference type="OrthoDB" id="7596534at2"/>
<reference evidence="9 10" key="1">
    <citation type="submission" date="2018-04" db="EMBL/GenBank/DDBJ databases">
        <title>Pelagivirga bohaiensis gen. nov., sp. nov., a bacterium isolated from the Bohai Sea.</title>
        <authorList>
            <person name="Ji X."/>
        </authorList>
    </citation>
    <scope>NUCLEOTIDE SEQUENCE [LARGE SCALE GENOMIC DNA]</scope>
    <source>
        <strain evidence="9 10">BH-SD16</strain>
    </source>
</reference>
<sequence>MKSLPLLAGLATLALGTLVHADAHSNLPPAVKARQAHMQLYAHNLGVLGGMAQEKIDYDAAAASAAAANLAALAQLDQSSYWPEGTDNGAIEGTRALPAIWTDFDGVMTASEGLIEASAAMSDVAGDGLDALKGAMRPLGQACSACHQDYRQRDN</sequence>
<dbReference type="GO" id="GO:0009055">
    <property type="term" value="F:electron transfer activity"/>
    <property type="evidence" value="ECO:0007669"/>
    <property type="project" value="InterPro"/>
</dbReference>
<dbReference type="Pfam" id="PF01322">
    <property type="entry name" value="Cytochrom_C_2"/>
    <property type="match status" value="1"/>
</dbReference>
<protein>
    <submittedName>
        <fullName evidence="9">Cytochrome c</fullName>
    </submittedName>
</protein>
<feature type="signal peptide" evidence="8">
    <location>
        <begin position="1"/>
        <end position="21"/>
    </location>
</feature>
<dbReference type="PROSITE" id="PS51009">
    <property type="entry name" value="CYTCII"/>
    <property type="match status" value="1"/>
</dbReference>
<name>A0A2T7FUV0_9RHOB</name>
<keyword evidence="5 6" id="KW-0408">Iron</keyword>
<dbReference type="InterPro" id="IPR012127">
    <property type="entry name" value="Cyt_c_prime"/>
</dbReference>
<organism evidence="9 10">
    <name type="scientific">Thalassorhabdomicrobium marinisediminis</name>
    <dbReference type="NCBI Taxonomy" id="2170577"/>
    <lineage>
        <taxon>Bacteria</taxon>
        <taxon>Pseudomonadati</taxon>
        <taxon>Pseudomonadota</taxon>
        <taxon>Alphaproteobacteria</taxon>
        <taxon>Rhodobacterales</taxon>
        <taxon>Paracoccaceae</taxon>
        <taxon>Thalassorhabdomicrobium</taxon>
    </lineage>
</organism>
<gene>
    <name evidence="9" type="ORF">DC363_11520</name>
</gene>
<dbReference type="InterPro" id="IPR010980">
    <property type="entry name" value="Cyt_c/b562"/>
</dbReference>
<dbReference type="GO" id="GO:0022900">
    <property type="term" value="P:electron transport chain"/>
    <property type="evidence" value="ECO:0007669"/>
    <property type="project" value="InterPro"/>
</dbReference>
<evidence type="ECO:0000313" key="9">
    <source>
        <dbReference type="EMBL" id="PVA05946.1"/>
    </source>
</evidence>
<evidence type="ECO:0000256" key="5">
    <source>
        <dbReference type="ARBA" id="ARBA00023004"/>
    </source>
</evidence>
<keyword evidence="8" id="KW-0732">Signal</keyword>